<feature type="region of interest" description="Disordered" evidence="1">
    <location>
        <begin position="105"/>
        <end position="216"/>
    </location>
</feature>
<feature type="compositionally biased region" description="Basic and acidic residues" evidence="1">
    <location>
        <begin position="143"/>
        <end position="171"/>
    </location>
</feature>
<feature type="compositionally biased region" description="Acidic residues" evidence="1">
    <location>
        <begin position="172"/>
        <end position="214"/>
    </location>
</feature>
<feature type="region of interest" description="Disordered" evidence="1">
    <location>
        <begin position="1"/>
        <end position="61"/>
    </location>
</feature>
<sequence>MARQSSRSSAKKDEAVDEVEELDDVADADEVDESDLDDDADFDEEDGGSERSAQADAMWSDVRIEPVELALPKGVGYTLRAYRLSNELTPTDLPEEDDDFAVLRRREDEVDEDEVVILENPEMFEEAPEEEPTPKKASAAKKQRSEDETSASDVDKKDKDVDKKDKDKDKADEEEASADEEEEAEAEEADEADEADEAEEIEEEEEEEEPEPEEVPAFLSHQGKLLLFRSVEGLVEFVKSDAEHDLQQLDTWESLKTRITASAVVPKDEDRYELDLVVENLRGGQDAWDTDLLLAAGEAARDLAYALRLEPVRTALAAGSPLDDLDEGLRAAAAGGVGGFFAKRRLKKIGAQQAALGWRTIIGKISAAVDWRD</sequence>
<accession>A0ABY5W3I2</accession>
<evidence type="ECO:0000313" key="3">
    <source>
        <dbReference type="Proteomes" id="UP001059617"/>
    </source>
</evidence>
<organism evidence="2 3">
    <name type="scientific">Dactylosporangium fulvum</name>
    <dbReference type="NCBI Taxonomy" id="53359"/>
    <lineage>
        <taxon>Bacteria</taxon>
        <taxon>Bacillati</taxon>
        <taxon>Actinomycetota</taxon>
        <taxon>Actinomycetes</taxon>
        <taxon>Micromonosporales</taxon>
        <taxon>Micromonosporaceae</taxon>
        <taxon>Dactylosporangium</taxon>
    </lineage>
</organism>
<name>A0ABY5W3I2_9ACTN</name>
<reference evidence="2" key="1">
    <citation type="submission" date="2021-04" db="EMBL/GenBank/DDBJ databases">
        <authorList>
            <person name="Hartkoorn R.C."/>
            <person name="Beaudoing E."/>
            <person name="Hot D."/>
        </authorList>
    </citation>
    <scope>NUCLEOTIDE SEQUENCE</scope>
    <source>
        <strain evidence="2">NRRL B-16292</strain>
    </source>
</reference>
<reference evidence="2" key="2">
    <citation type="submission" date="2022-09" db="EMBL/GenBank/DDBJ databases">
        <title>Biosynthetic gene clusters of Dactylosporangioum fulvum.</title>
        <authorList>
            <person name="Caradec T."/>
        </authorList>
    </citation>
    <scope>NUCLEOTIDE SEQUENCE</scope>
    <source>
        <strain evidence="2">NRRL B-16292</strain>
    </source>
</reference>
<evidence type="ECO:0000256" key="1">
    <source>
        <dbReference type="SAM" id="MobiDB-lite"/>
    </source>
</evidence>
<keyword evidence="3" id="KW-1185">Reference proteome</keyword>
<feature type="compositionally biased region" description="Acidic residues" evidence="1">
    <location>
        <begin position="109"/>
        <end position="131"/>
    </location>
</feature>
<feature type="compositionally biased region" description="Acidic residues" evidence="1">
    <location>
        <begin position="15"/>
        <end position="47"/>
    </location>
</feature>
<gene>
    <name evidence="2" type="ORF">Dfulv_05130</name>
</gene>
<proteinExistence type="predicted"/>
<evidence type="ECO:0000313" key="2">
    <source>
        <dbReference type="EMBL" id="UWP83656.1"/>
    </source>
</evidence>
<dbReference type="EMBL" id="CP073720">
    <property type="protein sequence ID" value="UWP83656.1"/>
    <property type="molecule type" value="Genomic_DNA"/>
</dbReference>
<dbReference type="Proteomes" id="UP001059617">
    <property type="component" value="Chromosome"/>
</dbReference>
<protein>
    <submittedName>
        <fullName evidence="2">DNA primase</fullName>
    </submittedName>
</protein>